<name>A0AAE3SH96_9BACT</name>
<comment type="caution">
    <text evidence="2">The sequence shown here is derived from an EMBL/GenBank/DDBJ whole genome shotgun (WGS) entry which is preliminary data.</text>
</comment>
<evidence type="ECO:0000313" key="2">
    <source>
        <dbReference type="EMBL" id="MCW3789345.1"/>
    </source>
</evidence>
<dbReference type="Pfam" id="PF12728">
    <property type="entry name" value="HTH_17"/>
    <property type="match status" value="1"/>
</dbReference>
<organism evidence="2 3">
    <name type="scientific">Plebeiibacterium sediminum</name>
    <dbReference type="NCBI Taxonomy" id="2992112"/>
    <lineage>
        <taxon>Bacteria</taxon>
        <taxon>Pseudomonadati</taxon>
        <taxon>Bacteroidota</taxon>
        <taxon>Bacteroidia</taxon>
        <taxon>Marinilabiliales</taxon>
        <taxon>Marinilabiliaceae</taxon>
        <taxon>Plebeiibacterium</taxon>
    </lineage>
</organism>
<keyword evidence="3" id="KW-1185">Reference proteome</keyword>
<dbReference type="SUPFAM" id="SSF46955">
    <property type="entry name" value="Putative DNA-binding domain"/>
    <property type="match status" value="1"/>
</dbReference>
<accession>A0AAE3SH96</accession>
<feature type="domain" description="Helix-turn-helix" evidence="1">
    <location>
        <begin position="39"/>
        <end position="90"/>
    </location>
</feature>
<protein>
    <submittedName>
        <fullName evidence="2">Helix-turn-helix domain-containing protein</fullName>
    </submittedName>
</protein>
<evidence type="ECO:0000259" key="1">
    <source>
        <dbReference type="Pfam" id="PF12728"/>
    </source>
</evidence>
<evidence type="ECO:0000313" key="3">
    <source>
        <dbReference type="Proteomes" id="UP001209229"/>
    </source>
</evidence>
<gene>
    <name evidence="2" type="ORF">OM075_22980</name>
</gene>
<dbReference type="EMBL" id="JAPDPJ010000101">
    <property type="protein sequence ID" value="MCW3789345.1"/>
    <property type="molecule type" value="Genomic_DNA"/>
</dbReference>
<dbReference type="AlphaFoldDB" id="A0AAE3SH96"/>
<dbReference type="NCBIfam" id="TIGR01764">
    <property type="entry name" value="excise"/>
    <property type="match status" value="1"/>
</dbReference>
<dbReference type="Proteomes" id="UP001209229">
    <property type="component" value="Unassembled WGS sequence"/>
</dbReference>
<dbReference type="RefSeq" id="WP_301192900.1">
    <property type="nucleotide sequence ID" value="NZ_JAPDPJ010000101.1"/>
</dbReference>
<dbReference type="GO" id="GO:0003677">
    <property type="term" value="F:DNA binding"/>
    <property type="evidence" value="ECO:0007669"/>
    <property type="project" value="InterPro"/>
</dbReference>
<dbReference type="InterPro" id="IPR010093">
    <property type="entry name" value="SinI_DNA-bd"/>
</dbReference>
<proteinExistence type="predicted"/>
<sequence length="113" mass="13322">MKLIVIEQAELSEIIENTVRRVISATSPKPIAKAKSDTLSIEDLVDLTGYKKNTLYRLVHDRKIPFRKPMHGGRKLVFIRTEIEDWMKGRKPQSTDEYINQMEENLFLKHRRK</sequence>
<reference evidence="2" key="1">
    <citation type="submission" date="2022-10" db="EMBL/GenBank/DDBJ databases">
        <authorList>
            <person name="Yu W.X."/>
        </authorList>
    </citation>
    <scope>NUCLEOTIDE SEQUENCE</scope>
    <source>
        <strain evidence="2">AAT</strain>
    </source>
</reference>
<dbReference type="InterPro" id="IPR041657">
    <property type="entry name" value="HTH_17"/>
</dbReference>
<dbReference type="InterPro" id="IPR009061">
    <property type="entry name" value="DNA-bd_dom_put_sf"/>
</dbReference>